<evidence type="ECO:0000259" key="2">
    <source>
        <dbReference type="Pfam" id="PF13400"/>
    </source>
</evidence>
<protein>
    <recommendedName>
        <fullName evidence="2">Putative Flp pilus-assembly TadG-like N-terminal domain-containing protein</fullName>
    </recommendedName>
</protein>
<name>A0A371X0M1_9HYPH</name>
<dbReference type="Pfam" id="PF13400">
    <property type="entry name" value="Tad"/>
    <property type="match status" value="1"/>
</dbReference>
<gene>
    <name evidence="3" type="ORF">DYI37_15090</name>
</gene>
<dbReference type="EMBL" id="QURL01000006">
    <property type="protein sequence ID" value="RFC62574.1"/>
    <property type="molecule type" value="Genomic_DNA"/>
</dbReference>
<proteinExistence type="predicted"/>
<accession>A0A371X0M1</accession>
<dbReference type="OrthoDB" id="7630116at2"/>
<evidence type="ECO:0000256" key="1">
    <source>
        <dbReference type="SAM" id="Phobius"/>
    </source>
</evidence>
<keyword evidence="4" id="KW-1185">Reference proteome</keyword>
<reference evidence="3 4" key="1">
    <citation type="submission" date="2018-08" db="EMBL/GenBank/DDBJ databases">
        <title>Fulvimarina sp. 85, whole genome shotgun sequence.</title>
        <authorList>
            <person name="Tuo L."/>
        </authorList>
    </citation>
    <scope>NUCLEOTIDE SEQUENCE [LARGE SCALE GENOMIC DNA]</scope>
    <source>
        <strain evidence="3 4">85</strain>
    </source>
</reference>
<keyword evidence="1" id="KW-0812">Transmembrane</keyword>
<evidence type="ECO:0000313" key="4">
    <source>
        <dbReference type="Proteomes" id="UP000264310"/>
    </source>
</evidence>
<keyword evidence="1" id="KW-1133">Transmembrane helix</keyword>
<evidence type="ECO:0000313" key="3">
    <source>
        <dbReference type="EMBL" id="RFC62574.1"/>
    </source>
</evidence>
<organism evidence="3 4">
    <name type="scientific">Fulvimarina endophytica</name>
    <dbReference type="NCBI Taxonomy" id="2293836"/>
    <lineage>
        <taxon>Bacteria</taxon>
        <taxon>Pseudomonadati</taxon>
        <taxon>Pseudomonadota</taxon>
        <taxon>Alphaproteobacteria</taxon>
        <taxon>Hyphomicrobiales</taxon>
        <taxon>Aurantimonadaceae</taxon>
        <taxon>Fulvimarina</taxon>
    </lineage>
</organism>
<keyword evidence="1" id="KW-0472">Membrane</keyword>
<feature type="domain" description="Putative Flp pilus-assembly TadG-like N-terminal" evidence="2">
    <location>
        <begin position="15"/>
        <end position="61"/>
    </location>
</feature>
<dbReference type="Proteomes" id="UP000264310">
    <property type="component" value="Unassembled WGS sequence"/>
</dbReference>
<comment type="caution">
    <text evidence="3">The sequence shown here is derived from an EMBL/GenBank/DDBJ whole genome shotgun (WGS) entry which is preliminary data.</text>
</comment>
<dbReference type="InterPro" id="IPR028087">
    <property type="entry name" value="Tad_N"/>
</dbReference>
<dbReference type="AlphaFoldDB" id="A0A371X0M1"/>
<feature type="transmembrane region" description="Helical" evidence="1">
    <location>
        <begin position="20"/>
        <end position="43"/>
    </location>
</feature>
<dbReference type="RefSeq" id="WP_116684097.1">
    <property type="nucleotide sequence ID" value="NZ_QURL01000006.1"/>
</dbReference>
<sequence>MILRELRRLRGERSGNVAVFFGLGMSVIIGFGALATDFGSVYLDHRALQAATDAAALAAVRSPDEAGAIAAQVFDASAQGDVRIDIVFGTYDPKRPPDQRFEASDEGSASVLRVIATRNHKFGLARVLGVEDVDMVARADAAISRAVVFHAGSRLLDLDMPIVNKIARDLLGAELSLTFLDYHGLVNADIRLGDLLGGISLDATNTASIVAQLHEPTGMRTLLTRMADSLEKQNATIGAVALRKAANSPLASVMKLSLDDLLDVDAGGFATSRTSLSQLLSAEVSVLNILDVALKRSINGLTADIGLDVPLVGSVDLGLLLGEPGAFKSPLAVASMGERIELGQLRQRLHVRTLPLLGSLGIGEGLNLPVESVVAGGRVDVAEISCAADPLERSVTLAVTPGLLRLSLGASSKPLAQIGVGDRVGHAPILSLLLLAVEARANLAIESMQPVRVTFTGTDVAKGTVKTARTSNFLASPISSLFGQTDLRVRLGGLGLSTGLVTSAVRNGLTSLVQPLDLLLGKLLKTAGIGLGEVDVQVEDILCERSRIVG</sequence>